<dbReference type="SMART" id="SM00867">
    <property type="entry name" value="YceI"/>
    <property type="match status" value="1"/>
</dbReference>
<evidence type="ECO:0000259" key="1">
    <source>
        <dbReference type="SMART" id="SM00867"/>
    </source>
</evidence>
<dbReference type="Pfam" id="PF04264">
    <property type="entry name" value="YceI"/>
    <property type="match status" value="1"/>
</dbReference>
<sequence length="177" mass="19587">METQNFKISNTESQVNWIGKKVTGQHNGTINIEEGNFTFSNDELTGGNVVIDTTSIVILDVTDPATNQQFAGHLASDDFFSTDKFQTATLDITAVSKQSSSNYFIEGNLTIKAITHPIGFNLEVKANKDELKASGKIIIDRTKYDMKFRSGNFFTNLGDTLIYNDFELDVNLTAKLA</sequence>
<keyword evidence="3" id="KW-1185">Reference proteome</keyword>
<evidence type="ECO:0000313" key="2">
    <source>
        <dbReference type="EMBL" id="SFD48082.1"/>
    </source>
</evidence>
<organism evidence="2 3">
    <name type="scientific">Flavobacterium phragmitis</name>
    <dbReference type="NCBI Taxonomy" id="739143"/>
    <lineage>
        <taxon>Bacteria</taxon>
        <taxon>Pseudomonadati</taxon>
        <taxon>Bacteroidota</taxon>
        <taxon>Flavobacteriia</taxon>
        <taxon>Flavobacteriales</taxon>
        <taxon>Flavobacteriaceae</taxon>
        <taxon>Flavobacterium</taxon>
    </lineage>
</organism>
<dbReference type="Gene3D" id="2.40.128.110">
    <property type="entry name" value="Lipid/polyisoprenoid-binding, YceI-like"/>
    <property type="match status" value="1"/>
</dbReference>
<dbReference type="PANTHER" id="PTHR34406:SF1">
    <property type="entry name" value="PROTEIN YCEI"/>
    <property type="match status" value="1"/>
</dbReference>
<dbReference type="RefSeq" id="WP_091495183.1">
    <property type="nucleotide sequence ID" value="NZ_FOMH01000008.1"/>
</dbReference>
<protein>
    <submittedName>
        <fullName evidence="2">Polyisoprenoid-binding protein YceI</fullName>
    </submittedName>
</protein>
<dbReference type="InterPro" id="IPR036761">
    <property type="entry name" value="TTHA0802/YceI-like_sf"/>
</dbReference>
<evidence type="ECO:0000313" key="3">
    <source>
        <dbReference type="Proteomes" id="UP000199672"/>
    </source>
</evidence>
<proteinExistence type="predicted"/>
<dbReference type="PANTHER" id="PTHR34406">
    <property type="entry name" value="PROTEIN YCEI"/>
    <property type="match status" value="1"/>
</dbReference>
<feature type="domain" description="Lipid/polyisoprenoid-binding YceI-like" evidence="1">
    <location>
        <begin position="5"/>
        <end position="175"/>
    </location>
</feature>
<dbReference type="SUPFAM" id="SSF101874">
    <property type="entry name" value="YceI-like"/>
    <property type="match status" value="1"/>
</dbReference>
<dbReference type="STRING" id="739143.SAMN05216297_108144"/>
<reference evidence="3" key="1">
    <citation type="submission" date="2016-10" db="EMBL/GenBank/DDBJ databases">
        <authorList>
            <person name="Varghese N."/>
            <person name="Submissions S."/>
        </authorList>
    </citation>
    <scope>NUCLEOTIDE SEQUENCE [LARGE SCALE GENOMIC DNA]</scope>
    <source>
        <strain evidence="3">CGMCC 1.10370</strain>
    </source>
</reference>
<accession>A0A1I1SP44</accession>
<dbReference type="Proteomes" id="UP000199672">
    <property type="component" value="Unassembled WGS sequence"/>
</dbReference>
<dbReference type="AlphaFoldDB" id="A0A1I1SP44"/>
<dbReference type="OrthoDB" id="951410at2"/>
<name>A0A1I1SP44_9FLAO</name>
<gene>
    <name evidence="2" type="ORF">SAMN05216297_108144</name>
</gene>
<dbReference type="InterPro" id="IPR007372">
    <property type="entry name" value="Lipid/polyisoprenoid-bd_YceI"/>
</dbReference>
<dbReference type="EMBL" id="FOMH01000008">
    <property type="protein sequence ID" value="SFD48082.1"/>
    <property type="molecule type" value="Genomic_DNA"/>
</dbReference>